<proteinExistence type="predicted"/>
<name>A0AAW0FX90_9APHY</name>
<protein>
    <recommendedName>
        <fullName evidence="4">F-box domain-containing protein</fullName>
    </recommendedName>
</protein>
<sequence length="525" mass="59430">MPPKRTSRANKRKTDGPSSAQKRVRNTRQHNDNVSEKGHLPSRLPNNTLPIEEESSDNAPISSRTRSRCKKRTLADVDTVAPTDHSRPSKPVKRRRTDNTTEQATIEVAQDAKALLLPVELHSLILETFWEGDDLGRREMFTVRACTSVCKVWRAAARPHLFRSIKIRSHASLERLAPLIHSDPSIASYIRKVLLQGSGGDCKDGWMYAFPSVLKNPLPSLKTLEIYHLEMRKPQKKDIRAYCDWIYTLSELASVRQLYTGLVCMSPNAFTALVRAFPRLTKVWMEQVPPGGIKNRAPVVDESSRTTDASRSNLADNRPLAYPILHPPPSIRSIQVDNIISTTPFNFDHLKNWLVPEVISSSLTSFELMPSVHIASVGRIITAATSSLDFLQIPTQGTSISDFKAALDLSKLVKLRTFRIYCFDVDENEMATAHHLISALDAPNLEILSLIIFYDASDSDGFQRIDELLEKFIRLKEVRVEYFDDSGESFDVRKKFVEENFPLTVKRGLLQVKECTIEYLPHHFS</sequence>
<evidence type="ECO:0000256" key="1">
    <source>
        <dbReference type="SAM" id="MobiDB-lite"/>
    </source>
</evidence>
<evidence type="ECO:0008006" key="4">
    <source>
        <dbReference type="Google" id="ProtNLM"/>
    </source>
</evidence>
<feature type="compositionally biased region" description="Basic and acidic residues" evidence="1">
    <location>
        <begin position="29"/>
        <end position="39"/>
    </location>
</feature>
<evidence type="ECO:0000313" key="2">
    <source>
        <dbReference type="EMBL" id="KAK7683719.1"/>
    </source>
</evidence>
<gene>
    <name evidence="2" type="ORF">QCA50_013095</name>
</gene>
<organism evidence="2 3">
    <name type="scientific">Cerrena zonata</name>
    <dbReference type="NCBI Taxonomy" id="2478898"/>
    <lineage>
        <taxon>Eukaryota</taxon>
        <taxon>Fungi</taxon>
        <taxon>Dikarya</taxon>
        <taxon>Basidiomycota</taxon>
        <taxon>Agaricomycotina</taxon>
        <taxon>Agaricomycetes</taxon>
        <taxon>Polyporales</taxon>
        <taxon>Cerrenaceae</taxon>
        <taxon>Cerrena</taxon>
    </lineage>
</organism>
<keyword evidence="3" id="KW-1185">Reference proteome</keyword>
<accession>A0AAW0FX90</accession>
<evidence type="ECO:0000313" key="3">
    <source>
        <dbReference type="Proteomes" id="UP001385951"/>
    </source>
</evidence>
<feature type="region of interest" description="Disordered" evidence="1">
    <location>
        <begin position="1"/>
        <end position="101"/>
    </location>
</feature>
<dbReference type="Proteomes" id="UP001385951">
    <property type="component" value="Unassembled WGS sequence"/>
</dbReference>
<reference evidence="2 3" key="1">
    <citation type="submission" date="2022-09" db="EMBL/GenBank/DDBJ databases">
        <authorList>
            <person name="Palmer J.M."/>
        </authorList>
    </citation>
    <scope>NUCLEOTIDE SEQUENCE [LARGE SCALE GENOMIC DNA]</scope>
    <source>
        <strain evidence="2 3">DSM 7382</strain>
    </source>
</reference>
<dbReference type="EMBL" id="JASBNA010000029">
    <property type="protein sequence ID" value="KAK7683719.1"/>
    <property type="molecule type" value="Genomic_DNA"/>
</dbReference>
<comment type="caution">
    <text evidence="2">The sequence shown here is derived from an EMBL/GenBank/DDBJ whole genome shotgun (WGS) entry which is preliminary data.</text>
</comment>
<dbReference type="AlphaFoldDB" id="A0AAW0FX90"/>
<feature type="compositionally biased region" description="Basic residues" evidence="1">
    <location>
        <begin position="1"/>
        <end position="11"/>
    </location>
</feature>